<dbReference type="GO" id="GO:0060172">
    <property type="term" value="P:astral microtubule depolymerization"/>
    <property type="evidence" value="ECO:0007669"/>
    <property type="project" value="TreeGrafter"/>
</dbReference>
<dbReference type="InterPro" id="IPR016024">
    <property type="entry name" value="ARM-type_fold"/>
</dbReference>
<dbReference type="Proteomes" id="UP000094285">
    <property type="component" value="Unassembled WGS sequence"/>
</dbReference>
<evidence type="ECO:0000256" key="7">
    <source>
        <dbReference type="SAM" id="MobiDB-lite"/>
    </source>
</evidence>
<evidence type="ECO:0000256" key="4">
    <source>
        <dbReference type="ARBA" id="ARBA00022618"/>
    </source>
</evidence>
<feature type="compositionally biased region" description="Polar residues" evidence="7">
    <location>
        <begin position="566"/>
        <end position="582"/>
    </location>
</feature>
<dbReference type="InterPro" id="IPR034085">
    <property type="entry name" value="TOG"/>
</dbReference>
<proteinExistence type="inferred from homology"/>
<dbReference type="GeneID" id="30984635"/>
<dbReference type="GO" id="GO:0005876">
    <property type="term" value="C:spindle microtubule"/>
    <property type="evidence" value="ECO:0007669"/>
    <property type="project" value="TreeGrafter"/>
</dbReference>
<dbReference type="InterPro" id="IPR011989">
    <property type="entry name" value="ARM-like"/>
</dbReference>
<name>A0A1E4SDB3_9ASCO</name>
<evidence type="ECO:0000256" key="1">
    <source>
        <dbReference type="ARBA" id="ARBA00004186"/>
    </source>
</evidence>
<keyword evidence="5" id="KW-0493">Microtubule</keyword>
<feature type="region of interest" description="Disordered" evidence="7">
    <location>
        <begin position="555"/>
        <end position="582"/>
    </location>
</feature>
<dbReference type="EMBL" id="KV453915">
    <property type="protein sequence ID" value="ODV77511.1"/>
    <property type="molecule type" value="Genomic_DNA"/>
</dbReference>
<dbReference type="GO" id="GO:0005815">
    <property type="term" value="C:microtubule organizing center"/>
    <property type="evidence" value="ECO:0007669"/>
    <property type="project" value="TreeGrafter"/>
</dbReference>
<keyword evidence="10" id="KW-1185">Reference proteome</keyword>
<gene>
    <name evidence="9" type="ORF">CANTADRAFT_55826</name>
</gene>
<dbReference type="PANTHER" id="PTHR21567">
    <property type="entry name" value="CLASP"/>
    <property type="match status" value="1"/>
</dbReference>
<protein>
    <recommendedName>
        <fullName evidence="3">Protein STU1</fullName>
    </recommendedName>
</protein>
<evidence type="ECO:0000313" key="10">
    <source>
        <dbReference type="Proteomes" id="UP000094285"/>
    </source>
</evidence>
<evidence type="ECO:0000256" key="3">
    <source>
        <dbReference type="ARBA" id="ARBA00016012"/>
    </source>
</evidence>
<dbReference type="SMART" id="SM01349">
    <property type="entry name" value="TOG"/>
    <property type="match status" value="2"/>
</dbReference>
<dbReference type="GO" id="GO:0005881">
    <property type="term" value="C:cytoplasmic microtubule"/>
    <property type="evidence" value="ECO:0007669"/>
    <property type="project" value="TreeGrafter"/>
</dbReference>
<dbReference type="GO" id="GO:0051301">
    <property type="term" value="P:cell division"/>
    <property type="evidence" value="ECO:0007669"/>
    <property type="project" value="UniProtKB-KW"/>
</dbReference>
<dbReference type="RefSeq" id="XP_020062633.1">
    <property type="nucleotide sequence ID" value="XM_020210499.1"/>
</dbReference>
<dbReference type="GO" id="GO:1990023">
    <property type="term" value="C:mitotic spindle midzone"/>
    <property type="evidence" value="ECO:0007669"/>
    <property type="project" value="TreeGrafter"/>
</dbReference>
<sequence length="1272" mass="143218">MLSPTVSANELFLVVASKSSTNETKLHHIQQLKSHVKKDLVDISLVAKYVEALAIAVDIPDLGILTVSFSVLSHLVKRVSMQDKSGNVLKGQSFLILPIIINRLGDSKASTRSSARKALEAYWFSAPKQVEEAVAEIALNHRNPSISLESILWLDHIVMNVNQHFKLDSFLPALAQTLASSTSPASPDVVDSIKSLFSNYYNLRQNRLYKFDLAKKLENHEVPLKLINEIMKDITGIDEGFIRAGEVRADITETEVETGMDPKLQSIINNAKYAVDSSIPPLEVRNSGMLQDIMNDVISIFNGRETEFNWTPREKQIIKLRSILRGNTPIEFKDDLLQYLKEASDAINKAVSTLRTTLSSHGCHFVKECAIVLQADFDPLVECFLPTLIKLCSATKLIASTNANHAITAIFASCSYNYRLLQRVLSCAHEKNVQPRTYSGVWVQILLLRFHSNQSFLSVHTTAAAGVEVTSKIIQKLLGDPNPAVRQVAKDTFWCFWSKFQNDAENLLTKLEPNIVKNLERSRPQAGAGIARLSSAPKKPRSSIKESIIQRNKELKSKQREAAINSRPSTKAVSRSATPTESLNIKAKSTNQVIEDLPNITRKEQPLKSTIQPEKPKAIEEPAHTEVAFDKQADPILKFLSSNQTGLIEEGVNLLKYAILGNEDLSTEINGLLRKISIRDPYLLGPLFLSGDNLFRRSYQFFSPEDFLRICCILIEPSTDQKIESIISLISADQIYDSVTRLLSYTISTSNILDDDELTIQIIRFKSSIIKMAVSFLLVSLDRIPISDSNFLKLCTNLLELVSLLKSTEVYPVFSSLMVKLHTINPILYTSELELVDESTKEEVELLVGIDRNSAKTLNNMNNLGSLFDLTQVNHRGNIDKFSPVKLNSDFTMIMPIMKNNNEFTYIPKAEPLRPVSNDTESTNEHQFKPEKVIETSVELSSDHSIEIVDDFAQVTLTSELEQRDPVQKFIEKMDPLKSISNKNKQISIFEDAKGSPQKVRDYNYSKQNWFNFQLAKTSVESLPESTEDIPIESFKDICTTIRSDAVNGRDFIGALNYLQNLDSCDLEFHKFFEKDGKSLLESSLWSFFKNDKVLTQSNILSGIILLKQLLINRYVLDLQTLWDTLLLLNKIPNMSGELVHATDETFEEMISGLYGSHELFACVLHSLNSSSNEYCQRLLLFIMGSLSKLLKTSISISDAQIELVDQGLFKLMNNDAVEVRRSVIMIYSILLKTSRNSRNQAQVDDKNGAMQRVLLRLSLPQQKLVEFYSHE</sequence>
<keyword evidence="4" id="KW-0132">Cell division</keyword>
<dbReference type="Pfam" id="PF12348">
    <property type="entry name" value="CLASP_N"/>
    <property type="match status" value="2"/>
</dbReference>
<dbReference type="SUPFAM" id="SSF48371">
    <property type="entry name" value="ARM repeat"/>
    <property type="match status" value="1"/>
</dbReference>
<reference evidence="10" key="1">
    <citation type="submission" date="2016-05" db="EMBL/GenBank/DDBJ databases">
        <title>Comparative genomics of biotechnologically important yeasts.</title>
        <authorList>
            <consortium name="DOE Joint Genome Institute"/>
            <person name="Riley R."/>
            <person name="Haridas S."/>
            <person name="Wolfe K.H."/>
            <person name="Lopes M.R."/>
            <person name="Hittinger C.T."/>
            <person name="Goker M."/>
            <person name="Salamov A."/>
            <person name="Wisecaver J."/>
            <person name="Long T.M."/>
            <person name="Aerts A.L."/>
            <person name="Barry K."/>
            <person name="Choi C."/>
            <person name="Clum A."/>
            <person name="Coughlan A.Y."/>
            <person name="Deshpande S."/>
            <person name="Douglass A.P."/>
            <person name="Hanson S.J."/>
            <person name="Klenk H.-P."/>
            <person name="Labutti K."/>
            <person name="Lapidus A."/>
            <person name="Lindquist E."/>
            <person name="Lipzen A."/>
            <person name="Meier-Kolthoff J.P."/>
            <person name="Ohm R.A."/>
            <person name="Otillar R.P."/>
            <person name="Pangilinan J."/>
            <person name="Peng Y."/>
            <person name="Rokas A."/>
            <person name="Rosa C.A."/>
            <person name="Scheuner C."/>
            <person name="Sibirny A.A."/>
            <person name="Slot J.C."/>
            <person name="Stielow J.B."/>
            <person name="Sun H."/>
            <person name="Kurtzman C.P."/>
            <person name="Blackwell M."/>
            <person name="Grigoriev I.V."/>
            <person name="Jeffries T.W."/>
        </authorList>
    </citation>
    <scope>NUCLEOTIDE SEQUENCE [LARGE SCALE GENOMIC DNA]</scope>
    <source>
        <strain evidence="10">NRRL Y-17324</strain>
    </source>
</reference>
<feature type="domain" description="TOG" evidence="8">
    <location>
        <begin position="1"/>
        <end position="240"/>
    </location>
</feature>
<evidence type="ECO:0000256" key="2">
    <source>
        <dbReference type="ARBA" id="ARBA00009549"/>
    </source>
</evidence>
<keyword evidence="6" id="KW-0131">Cell cycle</keyword>
<dbReference type="GO" id="GO:0090307">
    <property type="term" value="P:mitotic spindle assembly"/>
    <property type="evidence" value="ECO:0007669"/>
    <property type="project" value="TreeGrafter"/>
</dbReference>
<comment type="similarity">
    <text evidence="2">Belongs to the CLASP family.</text>
</comment>
<organism evidence="9 10">
    <name type="scientific">Suhomyces tanzawaensis NRRL Y-17324</name>
    <dbReference type="NCBI Taxonomy" id="984487"/>
    <lineage>
        <taxon>Eukaryota</taxon>
        <taxon>Fungi</taxon>
        <taxon>Dikarya</taxon>
        <taxon>Ascomycota</taxon>
        <taxon>Saccharomycotina</taxon>
        <taxon>Pichiomycetes</taxon>
        <taxon>Debaryomycetaceae</taxon>
        <taxon>Suhomyces</taxon>
    </lineage>
</organism>
<dbReference type="GO" id="GO:0008017">
    <property type="term" value="F:microtubule binding"/>
    <property type="evidence" value="ECO:0007669"/>
    <property type="project" value="TreeGrafter"/>
</dbReference>
<feature type="region of interest" description="Disordered" evidence="7">
    <location>
        <begin position="526"/>
        <end position="545"/>
    </location>
</feature>
<accession>A0A1E4SDB3</accession>
<evidence type="ECO:0000256" key="5">
    <source>
        <dbReference type="ARBA" id="ARBA00022701"/>
    </source>
</evidence>
<dbReference type="InterPro" id="IPR024395">
    <property type="entry name" value="CLASP_N_dom"/>
</dbReference>
<dbReference type="STRING" id="984487.A0A1E4SDB3"/>
<evidence type="ECO:0000259" key="8">
    <source>
        <dbReference type="SMART" id="SM01349"/>
    </source>
</evidence>
<dbReference type="AlphaFoldDB" id="A0A1E4SDB3"/>
<evidence type="ECO:0000313" key="9">
    <source>
        <dbReference type="EMBL" id="ODV77511.1"/>
    </source>
</evidence>
<feature type="domain" description="TOG" evidence="8">
    <location>
        <begin position="292"/>
        <end position="525"/>
    </location>
</feature>
<keyword evidence="6" id="KW-0498">Mitosis</keyword>
<evidence type="ECO:0000256" key="6">
    <source>
        <dbReference type="ARBA" id="ARBA00022776"/>
    </source>
</evidence>
<dbReference type="OrthoDB" id="46159at2759"/>
<dbReference type="Gene3D" id="1.25.10.10">
    <property type="entry name" value="Leucine-rich Repeat Variant"/>
    <property type="match status" value="2"/>
</dbReference>
<dbReference type="PANTHER" id="PTHR21567:SF9">
    <property type="entry name" value="CLIP-ASSOCIATING PROTEIN"/>
    <property type="match status" value="1"/>
</dbReference>
<comment type="subcellular location">
    <subcellularLocation>
        <location evidence="1">Cytoplasm</location>
        <location evidence="1">Cytoskeleton</location>
        <location evidence="1">Spindle</location>
    </subcellularLocation>
</comment>